<evidence type="ECO:0000313" key="1">
    <source>
        <dbReference type="EMBL" id="MBX05068.1"/>
    </source>
</evidence>
<dbReference type="AlphaFoldDB" id="A0A2P2KH68"/>
<reference evidence="1" key="1">
    <citation type="submission" date="2018-02" db="EMBL/GenBank/DDBJ databases">
        <title>Rhizophora mucronata_Transcriptome.</title>
        <authorList>
            <person name="Meera S.P."/>
            <person name="Sreeshan A."/>
            <person name="Augustine A."/>
        </authorList>
    </citation>
    <scope>NUCLEOTIDE SEQUENCE</scope>
    <source>
        <tissue evidence="1">Leaf</tissue>
    </source>
</reference>
<protein>
    <submittedName>
        <fullName evidence="1">Uncharacterized protein MANES_13G129900</fullName>
    </submittedName>
</protein>
<dbReference type="EMBL" id="GGEC01024584">
    <property type="protein sequence ID" value="MBX05068.1"/>
    <property type="molecule type" value="Transcribed_RNA"/>
</dbReference>
<dbReference type="InterPro" id="IPR029058">
    <property type="entry name" value="AB_hydrolase_fold"/>
</dbReference>
<accession>A0A2P2KH68</accession>
<proteinExistence type="predicted"/>
<sequence length="70" mass="8298">MAMEWWRMKLCSSIPRVYIVWNQDNIINEDLQRWMIQNNPSDHMVVLSKPFAKRSTFEFTTCLGTASLCN</sequence>
<name>A0A2P2KH68_RHIMU</name>
<organism evidence="1">
    <name type="scientific">Rhizophora mucronata</name>
    <name type="common">Asiatic mangrove</name>
    <dbReference type="NCBI Taxonomy" id="61149"/>
    <lineage>
        <taxon>Eukaryota</taxon>
        <taxon>Viridiplantae</taxon>
        <taxon>Streptophyta</taxon>
        <taxon>Embryophyta</taxon>
        <taxon>Tracheophyta</taxon>
        <taxon>Spermatophyta</taxon>
        <taxon>Magnoliopsida</taxon>
        <taxon>eudicotyledons</taxon>
        <taxon>Gunneridae</taxon>
        <taxon>Pentapetalae</taxon>
        <taxon>rosids</taxon>
        <taxon>fabids</taxon>
        <taxon>Malpighiales</taxon>
        <taxon>Rhizophoraceae</taxon>
        <taxon>Rhizophora</taxon>
    </lineage>
</organism>
<dbReference type="Gene3D" id="3.40.50.1820">
    <property type="entry name" value="alpha/beta hydrolase"/>
    <property type="match status" value="1"/>
</dbReference>